<gene>
    <name evidence="8" type="ORF">I598_1545</name>
</gene>
<dbReference type="PATRIC" id="fig|1300344.3.peg.1552"/>
<evidence type="ECO:0000313" key="8">
    <source>
        <dbReference type="EMBL" id="ANC31098.1"/>
    </source>
</evidence>
<dbReference type="PANTHER" id="PTHR40077:SF2">
    <property type="entry name" value="MEMBRANE PROTEIN"/>
    <property type="match status" value="1"/>
</dbReference>
<keyword evidence="9" id="KW-1185">Reference proteome</keyword>
<dbReference type="GO" id="GO:0005886">
    <property type="term" value="C:plasma membrane"/>
    <property type="evidence" value="ECO:0007669"/>
    <property type="project" value="UniProtKB-SubCell"/>
</dbReference>
<dbReference type="KEGG" id="ido:I598_1545"/>
<organism evidence="8 9">
    <name type="scientific">Isoptericola dokdonensis DS-3</name>
    <dbReference type="NCBI Taxonomy" id="1300344"/>
    <lineage>
        <taxon>Bacteria</taxon>
        <taxon>Bacillati</taxon>
        <taxon>Actinomycetota</taxon>
        <taxon>Actinomycetes</taxon>
        <taxon>Micrococcales</taxon>
        <taxon>Promicromonosporaceae</taxon>
        <taxon>Isoptericola</taxon>
    </lineage>
</organism>
<accession>A0A161I6L1</accession>
<evidence type="ECO:0000256" key="4">
    <source>
        <dbReference type="ARBA" id="ARBA00022989"/>
    </source>
</evidence>
<dbReference type="STRING" id="1300344.I598_1545"/>
<feature type="transmembrane region" description="Helical" evidence="6">
    <location>
        <begin position="83"/>
        <end position="106"/>
    </location>
</feature>
<dbReference type="InterPro" id="IPR023845">
    <property type="entry name" value="DUF3817_TM"/>
</dbReference>
<evidence type="ECO:0000259" key="7">
    <source>
        <dbReference type="Pfam" id="PF12823"/>
    </source>
</evidence>
<evidence type="ECO:0000256" key="5">
    <source>
        <dbReference type="ARBA" id="ARBA00023136"/>
    </source>
</evidence>
<dbReference type="NCBIfam" id="TIGR03954">
    <property type="entry name" value="integ_memb_HG"/>
    <property type="match status" value="1"/>
</dbReference>
<proteinExistence type="predicted"/>
<keyword evidence="2" id="KW-1003">Cell membrane</keyword>
<evidence type="ECO:0000256" key="3">
    <source>
        <dbReference type="ARBA" id="ARBA00022692"/>
    </source>
</evidence>
<feature type="transmembrane region" description="Helical" evidence="6">
    <location>
        <begin position="49"/>
        <end position="71"/>
    </location>
</feature>
<dbReference type="AlphaFoldDB" id="A0A161I6L1"/>
<evidence type="ECO:0000256" key="1">
    <source>
        <dbReference type="ARBA" id="ARBA00004651"/>
    </source>
</evidence>
<reference evidence="8 9" key="1">
    <citation type="submission" date="2016-01" db="EMBL/GenBank/DDBJ databases">
        <title>Complete genome sequence of a soil Actinobacterium, Isoptericola dokdonensis DS-3.</title>
        <authorList>
            <person name="Kwon S.-K."/>
            <person name="Kim J.F."/>
        </authorList>
    </citation>
    <scope>NUCLEOTIDE SEQUENCE [LARGE SCALE GENOMIC DNA]</scope>
    <source>
        <strain evidence="8 9">DS-3</strain>
    </source>
</reference>
<evidence type="ECO:0000256" key="2">
    <source>
        <dbReference type="ARBA" id="ARBA00022475"/>
    </source>
</evidence>
<evidence type="ECO:0000313" key="9">
    <source>
        <dbReference type="Proteomes" id="UP000076794"/>
    </source>
</evidence>
<dbReference type="Pfam" id="PF12823">
    <property type="entry name" value="DUF3817"/>
    <property type="match status" value="1"/>
</dbReference>
<keyword evidence="4 6" id="KW-1133">Transmembrane helix</keyword>
<keyword evidence="5 6" id="KW-0472">Membrane</keyword>
<comment type="subcellular location">
    <subcellularLocation>
        <location evidence="1">Cell membrane</location>
        <topology evidence="1">Multi-pass membrane protein</topology>
    </subcellularLocation>
</comment>
<dbReference type="EMBL" id="CP014209">
    <property type="protein sequence ID" value="ANC31098.1"/>
    <property type="molecule type" value="Genomic_DNA"/>
</dbReference>
<name>A0A161I6L1_9MICO</name>
<keyword evidence="3 6" id="KW-0812">Transmembrane</keyword>
<evidence type="ECO:0000256" key="6">
    <source>
        <dbReference type="SAM" id="Phobius"/>
    </source>
</evidence>
<dbReference type="PANTHER" id="PTHR40077">
    <property type="entry name" value="MEMBRANE PROTEIN-RELATED"/>
    <property type="match status" value="1"/>
</dbReference>
<sequence>MAHLTPITAFSPPILECVSTEQPSAPTVSTEQAATAIRKARGALSRYRVMALITGVTLLVFCGEMIVKYVVGAFVDVDGVMAYLSWIPFAHGWIYVLYLITVLDLWAKMRWGYGRLASMVFAGVVPVMSFVLEKKIHAEAEVKLTALADRYGA</sequence>
<dbReference type="Proteomes" id="UP000076794">
    <property type="component" value="Chromosome"/>
</dbReference>
<feature type="domain" description="DUF3817" evidence="7">
    <location>
        <begin position="44"/>
        <end position="137"/>
    </location>
</feature>
<protein>
    <recommendedName>
        <fullName evidence="7">DUF3817 domain-containing protein</fullName>
    </recommendedName>
</protein>